<feature type="domain" description="Gram-positive cocci surface proteins LPxTG" evidence="9">
    <location>
        <begin position="725"/>
        <end position="761"/>
    </location>
</feature>
<dbReference type="Proteomes" id="UP001176210">
    <property type="component" value="Unassembled WGS sequence"/>
</dbReference>
<keyword evidence="2" id="KW-0134">Cell wall</keyword>
<dbReference type="Pfam" id="PF05737">
    <property type="entry name" value="Collagen_bind"/>
    <property type="match status" value="1"/>
</dbReference>
<feature type="compositionally biased region" description="Pro residues" evidence="6">
    <location>
        <begin position="479"/>
        <end position="491"/>
    </location>
</feature>
<evidence type="ECO:0000313" key="10">
    <source>
        <dbReference type="EMBL" id="MDL0117515.1"/>
    </source>
</evidence>
<keyword evidence="11" id="KW-1185">Reference proteome</keyword>
<name>A0ABT7HZD8_MAMSC</name>
<dbReference type="Gene3D" id="2.60.40.740">
    <property type="match status" value="1"/>
</dbReference>
<evidence type="ECO:0000256" key="1">
    <source>
        <dbReference type="ARBA" id="ARBA00004168"/>
    </source>
</evidence>
<feature type="compositionally biased region" description="Pro residues" evidence="6">
    <location>
        <begin position="426"/>
        <end position="438"/>
    </location>
</feature>
<sequence>MRKVSIIIMFLLLFTQIFSFNNQVQAKDLTNHVIKDINVTKQDGSNGEFSHRERTKISVTFAGNGTKISPNDTLSVLLPKELLGFNSAISLKNSEGTELGTCQVSNNSVNCTFNDNVEKLDNIRGEFFFEAEINKSEEGSHKVDLDFGNTNITKVITVNNGSSAGGKSEEIFHKTGQILPDDVNNIQWAIRFNNKQDYFRGNDPALISDNIGSGMELNKDSLQLSVKQVNEAQPRFYTVEEFENAGLGNVDVTNKTINIRFNTPSYNELIVYYSTKITDNSLKSFENQSSVTYIDKNEKQIIEHSNAVVQNINSGGKAEGDLAKYSGKVVISKVGNDEKGNSKPLEGAEFELVNLDGEVVGKGTTDSNGTLVFENIKGGTHTLKETKIPDGYKINEADFPSKVVLDFEKDKEINLTVVNIKDPEPDNPTPDNPDNPTPDEPKPDKPKPDNPKPDNPTPDEPKPDNPTPDEPKPDKPKPDNPTPDNPKPDNPTPDKPKPDNPTPDEPKPDNPKPDEPKPDNPKPDEPKPDNPKPDNPTPDNPKPDNPTPDNPKPDEPKPDNPKPDNPAPDNPTPDNPTPDEPKPDKPKPDNPTPDEPKPDKPKPDNPKPDNPKPDEPKPDNPKPDNPKPDNPKPDNPTPDNPKSDNPKPDNPNPDKPEPDNPTPDNPTHEKPTPEAQNKEEAKSGKSSEENVNKDQAKNNTEKDGNMTVTSDKTQQKQKNDKDGILPNTGEVIQNHPIITTASILLLLAIGSVLLFFRKKQK</sequence>
<evidence type="ECO:0000256" key="5">
    <source>
        <dbReference type="ARBA" id="ARBA00023088"/>
    </source>
</evidence>
<comment type="subcellular location">
    <subcellularLocation>
        <location evidence="1">Secreted</location>
        <location evidence="1">Cell wall</location>
        <topology evidence="1">Peptidoglycan-anchor</topology>
    </subcellularLocation>
</comment>
<evidence type="ECO:0000256" key="8">
    <source>
        <dbReference type="SAM" id="SignalP"/>
    </source>
</evidence>
<keyword evidence="7" id="KW-1133">Transmembrane helix</keyword>
<dbReference type="InterPro" id="IPR041033">
    <property type="entry name" value="SpaA_PFL_dom_1"/>
</dbReference>
<feature type="compositionally biased region" description="Basic and acidic residues" evidence="6">
    <location>
        <begin position="713"/>
        <end position="723"/>
    </location>
</feature>
<dbReference type="PROSITE" id="PS50847">
    <property type="entry name" value="GRAM_POS_ANCHORING"/>
    <property type="match status" value="1"/>
</dbReference>
<reference evidence="10" key="1">
    <citation type="submission" date="2022-09" db="EMBL/GenBank/DDBJ databases">
        <authorList>
            <person name="De Moura G.S."/>
            <person name="Carvalho E."/>
            <person name="Ramos Sanchez E.M."/>
            <person name="Sellera F.P."/>
            <person name="Marques M.F.S."/>
            <person name="Heinemann M.B."/>
            <person name="De Vliegher S."/>
            <person name="Souza F.N."/>
            <person name="Mota R.A."/>
        </authorList>
    </citation>
    <scope>NUCLEOTIDE SEQUENCE</scope>
    <source>
        <strain evidence="10">BR656</strain>
    </source>
</reference>
<feature type="region of interest" description="Disordered" evidence="6">
    <location>
        <begin position="417"/>
        <end position="728"/>
    </location>
</feature>
<dbReference type="InterPro" id="IPR008456">
    <property type="entry name" value="Collagen-bd_dom"/>
</dbReference>
<dbReference type="InterPro" id="IPR011252">
    <property type="entry name" value="Fibrogen-bd_dom1"/>
</dbReference>
<evidence type="ECO:0000256" key="4">
    <source>
        <dbReference type="ARBA" id="ARBA00022729"/>
    </source>
</evidence>
<dbReference type="Pfam" id="PF17802">
    <property type="entry name" value="SpaA"/>
    <property type="match status" value="1"/>
</dbReference>
<dbReference type="PANTHER" id="PTHR24216">
    <property type="entry name" value="PAXILLIN-RELATED"/>
    <property type="match status" value="1"/>
</dbReference>
<dbReference type="SUPFAM" id="SSF49478">
    <property type="entry name" value="Cna protein B-type domain"/>
    <property type="match status" value="1"/>
</dbReference>
<gene>
    <name evidence="10" type="ORF">OWO77_11160</name>
</gene>
<protein>
    <submittedName>
        <fullName evidence="10">SpaA isopeptide-forming pilin-related protein</fullName>
    </submittedName>
</protein>
<organism evidence="10 11">
    <name type="scientific">Mammaliicoccus sciuri</name>
    <name type="common">Staphylococcus sciuri</name>
    <dbReference type="NCBI Taxonomy" id="1296"/>
    <lineage>
        <taxon>Bacteria</taxon>
        <taxon>Bacillati</taxon>
        <taxon>Bacillota</taxon>
        <taxon>Bacilli</taxon>
        <taxon>Bacillales</taxon>
        <taxon>Staphylococcaceae</taxon>
        <taxon>Mammaliicoccus</taxon>
    </lineage>
</organism>
<dbReference type="SUPFAM" id="SSF49401">
    <property type="entry name" value="Bacterial adhesins"/>
    <property type="match status" value="2"/>
</dbReference>
<feature type="compositionally biased region" description="Basic and acidic residues" evidence="6">
    <location>
        <begin position="439"/>
        <end position="452"/>
    </location>
</feature>
<evidence type="ECO:0000259" key="9">
    <source>
        <dbReference type="PROSITE" id="PS50847"/>
    </source>
</evidence>
<feature type="compositionally biased region" description="Basic and acidic residues" evidence="6">
    <location>
        <begin position="641"/>
        <end position="658"/>
    </location>
</feature>
<dbReference type="InterPro" id="IPR013783">
    <property type="entry name" value="Ig-like_fold"/>
</dbReference>
<dbReference type="Gene3D" id="2.60.40.1280">
    <property type="match status" value="1"/>
</dbReference>
<evidence type="ECO:0000256" key="7">
    <source>
        <dbReference type="SAM" id="Phobius"/>
    </source>
</evidence>
<keyword evidence="7" id="KW-0472">Membrane</keyword>
<feature type="compositionally biased region" description="Basic and acidic residues" evidence="6">
    <location>
        <begin position="551"/>
        <end position="562"/>
    </location>
</feature>
<dbReference type="Pfam" id="PF17961">
    <property type="entry name" value="Big_8"/>
    <property type="match status" value="1"/>
</dbReference>
<dbReference type="InterPro" id="IPR041171">
    <property type="entry name" value="SDR_Ig"/>
</dbReference>
<dbReference type="NCBIfam" id="TIGR01167">
    <property type="entry name" value="LPXTG_anchor"/>
    <property type="match status" value="1"/>
</dbReference>
<dbReference type="EMBL" id="JAPNQM010000006">
    <property type="protein sequence ID" value="MDL0117515.1"/>
    <property type="molecule type" value="Genomic_DNA"/>
</dbReference>
<comment type="caution">
    <text evidence="10">The sequence shown here is derived from an EMBL/GenBank/DDBJ whole genome shotgun (WGS) entry which is preliminary data.</text>
</comment>
<evidence type="ECO:0000256" key="6">
    <source>
        <dbReference type="SAM" id="MobiDB-lite"/>
    </source>
</evidence>
<feature type="signal peptide" evidence="8">
    <location>
        <begin position="1"/>
        <end position="26"/>
    </location>
</feature>
<evidence type="ECO:0000256" key="2">
    <source>
        <dbReference type="ARBA" id="ARBA00022512"/>
    </source>
</evidence>
<feature type="compositionally biased region" description="Pro residues" evidence="6">
    <location>
        <begin position="563"/>
        <end position="578"/>
    </location>
</feature>
<evidence type="ECO:0000313" key="11">
    <source>
        <dbReference type="Proteomes" id="UP001176210"/>
    </source>
</evidence>
<feature type="compositionally biased region" description="Basic and acidic residues" evidence="6">
    <location>
        <begin position="666"/>
        <end position="704"/>
    </location>
</feature>
<dbReference type="RefSeq" id="WP_285369676.1">
    <property type="nucleotide sequence ID" value="NZ_JAPNQM010000006.1"/>
</dbReference>
<feature type="chain" id="PRO_5045604989" evidence="8">
    <location>
        <begin position="27"/>
        <end position="761"/>
    </location>
</feature>
<feature type="compositionally biased region" description="Basic and acidic residues" evidence="6">
    <location>
        <begin position="579"/>
        <end position="632"/>
    </location>
</feature>
<feature type="transmembrane region" description="Helical" evidence="7">
    <location>
        <begin position="737"/>
        <end position="756"/>
    </location>
</feature>
<feature type="compositionally biased region" description="Basic and acidic residues" evidence="6">
    <location>
        <begin position="492"/>
        <end position="532"/>
    </location>
</feature>
<dbReference type="Pfam" id="PF00746">
    <property type="entry name" value="Gram_pos_anchor"/>
    <property type="match status" value="1"/>
</dbReference>
<feature type="compositionally biased region" description="Pro residues" evidence="6">
    <location>
        <begin position="533"/>
        <end position="550"/>
    </location>
</feature>
<feature type="compositionally biased region" description="Basic and acidic residues" evidence="6">
    <location>
        <begin position="459"/>
        <end position="478"/>
    </location>
</feature>
<dbReference type="PANTHER" id="PTHR24216:SF65">
    <property type="entry name" value="PAXILLIN-LIKE PROTEIN 1"/>
    <property type="match status" value="1"/>
</dbReference>
<dbReference type="InterPro" id="IPR008966">
    <property type="entry name" value="Adhesion_dom_sf"/>
</dbReference>
<keyword evidence="3" id="KW-0964">Secreted</keyword>
<keyword evidence="7" id="KW-0812">Transmembrane</keyword>
<keyword evidence="5" id="KW-0572">Peptidoglycan-anchor</keyword>
<reference evidence="10" key="2">
    <citation type="journal article" date="2023" name="Vet. Microbiol.">
        <title>Emergence of livestock-associated Mammaliicoccus sciuri ST71 co-harbouring mecA and mecC genes in Brazil.</title>
        <authorList>
            <person name="de Moura G.S."/>
            <person name="de Carvalho E."/>
            <person name="Ramos Sanchez E.M."/>
            <person name="Sellera F.P."/>
            <person name="Marques M.F.S."/>
            <person name="Heinemann M.B."/>
            <person name="De Vliegher S."/>
            <person name="Souza F.N."/>
            <person name="Mota R.A."/>
        </authorList>
    </citation>
    <scope>NUCLEOTIDE SEQUENCE</scope>
    <source>
        <strain evidence="10">BR656</strain>
    </source>
</reference>
<keyword evidence="4 8" id="KW-0732">Signal</keyword>
<dbReference type="InterPro" id="IPR019931">
    <property type="entry name" value="LPXTG_anchor"/>
</dbReference>
<evidence type="ECO:0000256" key="3">
    <source>
        <dbReference type="ARBA" id="ARBA00022525"/>
    </source>
</evidence>
<proteinExistence type="predicted"/>
<accession>A0ABT7HZD8</accession>
<dbReference type="Gene3D" id="2.60.40.10">
    <property type="entry name" value="Immunoglobulins"/>
    <property type="match status" value="1"/>
</dbReference>